<feature type="signal peptide" evidence="1">
    <location>
        <begin position="1"/>
        <end position="20"/>
    </location>
</feature>
<dbReference type="AlphaFoldDB" id="A0A1V6QBX4"/>
<evidence type="ECO:0000256" key="1">
    <source>
        <dbReference type="SAM" id="SignalP"/>
    </source>
</evidence>
<evidence type="ECO:0000313" key="4">
    <source>
        <dbReference type="Proteomes" id="UP000191672"/>
    </source>
</evidence>
<feature type="chain" id="PRO_5013161706" description="DUF7136 domain-containing protein" evidence="1">
    <location>
        <begin position="21"/>
        <end position="276"/>
    </location>
</feature>
<comment type="caution">
    <text evidence="3">The sequence shown here is derived from an EMBL/GenBank/DDBJ whole genome shotgun (WGS) entry which is preliminary data.</text>
</comment>
<dbReference type="Pfam" id="PF23584">
    <property type="entry name" value="DUF7136"/>
    <property type="match status" value="1"/>
</dbReference>
<gene>
    <name evidence="3" type="ORF">PENANT_c007G03286</name>
</gene>
<feature type="domain" description="DUF7136" evidence="2">
    <location>
        <begin position="26"/>
        <end position="245"/>
    </location>
</feature>
<protein>
    <recommendedName>
        <fullName evidence="2">DUF7136 domain-containing protein</fullName>
    </recommendedName>
</protein>
<keyword evidence="1" id="KW-0732">Signal</keyword>
<accession>A0A1V6QBX4</accession>
<name>A0A1V6QBX4_9EURO</name>
<proteinExistence type="predicted"/>
<keyword evidence="4" id="KW-1185">Reference proteome</keyword>
<sequence>MFDIKKQVLAFSLMASLGIAETTGLGFAEVDLVFPRSGTFGPMTLTPIVFAIQNPAAIDRLYPYIYYGLWPVDLPPGNQTLDSNLARQHLPNTTYATGSVAFLEASIANTLNTENDWEFVWEMDWTNCSTSANETTSDGEPKVNLNNPWTGQSVRFTTKKGASQPNLTALTADDKCGDASALVFNVTKTLEAQSGYYEGEKCAVLASPAPTPAPCKVSVAPAAASSISSTLTAAQCAAPTPGISCPPKKGAATVNNAASQLTWWVASMLLVRELLI</sequence>
<evidence type="ECO:0000259" key="2">
    <source>
        <dbReference type="Pfam" id="PF23584"/>
    </source>
</evidence>
<evidence type="ECO:0000313" key="3">
    <source>
        <dbReference type="EMBL" id="OQD86507.1"/>
    </source>
</evidence>
<dbReference type="EMBL" id="MDYN01000007">
    <property type="protein sequence ID" value="OQD86507.1"/>
    <property type="molecule type" value="Genomic_DNA"/>
</dbReference>
<dbReference type="InterPro" id="IPR055560">
    <property type="entry name" value="DUF7136"/>
</dbReference>
<dbReference type="Proteomes" id="UP000191672">
    <property type="component" value="Unassembled WGS sequence"/>
</dbReference>
<dbReference type="OrthoDB" id="4490227at2759"/>
<reference evidence="4" key="1">
    <citation type="journal article" date="2017" name="Nat. Microbiol.">
        <title>Global analysis of biosynthetic gene clusters reveals vast potential of secondary metabolite production in Penicillium species.</title>
        <authorList>
            <person name="Nielsen J.C."/>
            <person name="Grijseels S."/>
            <person name="Prigent S."/>
            <person name="Ji B."/>
            <person name="Dainat J."/>
            <person name="Nielsen K.F."/>
            <person name="Frisvad J.C."/>
            <person name="Workman M."/>
            <person name="Nielsen J."/>
        </authorList>
    </citation>
    <scope>NUCLEOTIDE SEQUENCE [LARGE SCALE GENOMIC DNA]</scope>
    <source>
        <strain evidence="4">IBT 31811</strain>
    </source>
</reference>
<organism evidence="3 4">
    <name type="scientific">Penicillium antarcticum</name>
    <dbReference type="NCBI Taxonomy" id="416450"/>
    <lineage>
        <taxon>Eukaryota</taxon>
        <taxon>Fungi</taxon>
        <taxon>Dikarya</taxon>
        <taxon>Ascomycota</taxon>
        <taxon>Pezizomycotina</taxon>
        <taxon>Eurotiomycetes</taxon>
        <taxon>Eurotiomycetidae</taxon>
        <taxon>Eurotiales</taxon>
        <taxon>Aspergillaceae</taxon>
        <taxon>Penicillium</taxon>
    </lineage>
</organism>